<dbReference type="InterPro" id="IPR016162">
    <property type="entry name" value="Ald_DH_N"/>
</dbReference>
<dbReference type="Gene3D" id="3.40.605.10">
    <property type="entry name" value="Aldehyde Dehydrogenase, Chain A, domain 1"/>
    <property type="match status" value="1"/>
</dbReference>
<dbReference type="EMBL" id="CP076363">
    <property type="protein sequence ID" value="QWK92769.1"/>
    <property type="molecule type" value="Genomic_DNA"/>
</dbReference>
<keyword evidence="2 5" id="KW-0560">Oxidoreductase</keyword>
<comment type="similarity">
    <text evidence="1 5">Belongs to the aldehyde dehydrogenase family.</text>
</comment>
<dbReference type="InterPro" id="IPR029510">
    <property type="entry name" value="Ald_DH_CS_GLU"/>
</dbReference>
<dbReference type="KEGG" id="gfu:KM031_19190"/>
<dbReference type="GO" id="GO:0016620">
    <property type="term" value="F:oxidoreductase activity, acting on the aldehyde or oxo group of donors, NAD or NADP as acceptor"/>
    <property type="evidence" value="ECO:0007669"/>
    <property type="project" value="InterPro"/>
</dbReference>
<evidence type="ECO:0000256" key="1">
    <source>
        <dbReference type="ARBA" id="ARBA00009986"/>
    </source>
</evidence>
<dbReference type="PROSITE" id="PS00687">
    <property type="entry name" value="ALDEHYDE_DEHYDR_GLU"/>
    <property type="match status" value="1"/>
</dbReference>
<dbReference type="InterPro" id="IPR016163">
    <property type="entry name" value="Ald_DH_C"/>
</dbReference>
<gene>
    <name evidence="7" type="ORF">KM031_19190</name>
</gene>
<dbReference type="Gene3D" id="3.40.309.10">
    <property type="entry name" value="Aldehyde Dehydrogenase, Chain A, domain 2"/>
    <property type="match status" value="1"/>
</dbReference>
<dbReference type="PANTHER" id="PTHR11699">
    <property type="entry name" value="ALDEHYDE DEHYDROGENASE-RELATED"/>
    <property type="match status" value="1"/>
</dbReference>
<sequence length="502" mass="53205">MRIAPPDSAVSEILPSIAAFLKAPRMLIGAETVAASSGATFAVFNPATGAELAQVPAGTADDVDRAVKAAQAAFEGPWSRLLPVQRQGLMLKLADLIEQNGEELAQLETLNQGKSILLSRLIEVQSSAEYIRYMAGWSTKIQGATLDVSIPIPPGMSYQAFTRKEPVGVVAAITPWNFPLNMAVWKIAPALAAGCTVVLKPAEETPLTAMRLAQLVLEAGIPEGVVNVITGMGHEAGAALVAHPGIAKITFTGSTETGKMIGIQAMKDMKRVTLELGGKAPMVMFDDMDLDLLGAAAGIGTFFNTGQTCCAGVRIYAQKGIYEKALEVIAGVTRNLAIGPGLDPANQINPVVSARHQAHVKACIARGLEDGAKPVINATAPATGFYVAPELFTDVRQDMALMQDEVFGPVVTMTPFSDPDEAVRLANDTRYGLGASLWTRDLNKVMRYVPKIQAGTVWVNSHNIPDQNMPFGGVKQSGIGREHGAGALDNYLETKSVCIAYR</sequence>
<geneLocation type="plasmid" evidence="7 8">
    <name>p2</name>
</geneLocation>
<reference evidence="7" key="1">
    <citation type="submission" date="2021-06" db="EMBL/GenBank/DDBJ databases">
        <authorList>
            <person name="Lee C.-S."/>
            <person name="Jin L."/>
        </authorList>
    </citation>
    <scope>NUCLEOTIDE SEQUENCE</scope>
    <source>
        <strain evidence="7">Con5</strain>
        <plasmid evidence="7">p2</plasmid>
    </source>
</reference>
<evidence type="ECO:0000256" key="5">
    <source>
        <dbReference type="RuleBase" id="RU003345"/>
    </source>
</evidence>
<keyword evidence="3" id="KW-0558">Oxidation</keyword>
<feature type="active site" evidence="4">
    <location>
        <position position="275"/>
    </location>
</feature>
<dbReference type="FunFam" id="3.40.605.10:FF:000026">
    <property type="entry name" value="Aldehyde dehydrogenase, putative"/>
    <property type="match status" value="1"/>
</dbReference>
<protein>
    <submittedName>
        <fullName evidence="7">Aldehyde dehydrogenase family protein</fullName>
    </submittedName>
</protein>
<keyword evidence="7" id="KW-0614">Plasmid</keyword>
<dbReference type="Pfam" id="PF00171">
    <property type="entry name" value="Aldedh"/>
    <property type="match status" value="1"/>
</dbReference>
<evidence type="ECO:0000256" key="2">
    <source>
        <dbReference type="ARBA" id="ARBA00023002"/>
    </source>
</evidence>
<evidence type="ECO:0000259" key="6">
    <source>
        <dbReference type="Pfam" id="PF00171"/>
    </source>
</evidence>
<evidence type="ECO:0000256" key="4">
    <source>
        <dbReference type="PROSITE-ProRule" id="PRU10007"/>
    </source>
</evidence>
<evidence type="ECO:0000313" key="8">
    <source>
        <dbReference type="Proteomes" id="UP000679352"/>
    </source>
</evidence>
<dbReference type="InterPro" id="IPR015590">
    <property type="entry name" value="Aldehyde_DH_dom"/>
</dbReference>
<organism evidence="7 8">
    <name type="scientific">Gemmobacter fulvus</name>
    <dbReference type="NCBI Taxonomy" id="2840474"/>
    <lineage>
        <taxon>Bacteria</taxon>
        <taxon>Pseudomonadati</taxon>
        <taxon>Pseudomonadota</taxon>
        <taxon>Alphaproteobacteria</taxon>
        <taxon>Rhodobacterales</taxon>
        <taxon>Paracoccaceae</taxon>
        <taxon>Gemmobacter</taxon>
    </lineage>
</organism>
<keyword evidence="8" id="KW-1185">Reference proteome</keyword>
<dbReference type="Proteomes" id="UP000679352">
    <property type="component" value="Plasmid p2"/>
</dbReference>
<dbReference type="RefSeq" id="WP_215505495.1">
    <property type="nucleotide sequence ID" value="NZ_CP076363.1"/>
</dbReference>
<evidence type="ECO:0000256" key="3">
    <source>
        <dbReference type="ARBA" id="ARBA00023097"/>
    </source>
</evidence>
<dbReference type="AlphaFoldDB" id="A0A975PAI4"/>
<dbReference type="SUPFAM" id="SSF53720">
    <property type="entry name" value="ALDH-like"/>
    <property type="match status" value="1"/>
</dbReference>
<proteinExistence type="inferred from homology"/>
<evidence type="ECO:0000313" key="7">
    <source>
        <dbReference type="EMBL" id="QWK92769.1"/>
    </source>
</evidence>
<name>A0A975PAI4_9RHOB</name>
<dbReference type="FunFam" id="3.40.605.10:FF:000007">
    <property type="entry name" value="NAD/NADP-dependent betaine aldehyde dehydrogenase"/>
    <property type="match status" value="1"/>
</dbReference>
<dbReference type="InterPro" id="IPR016161">
    <property type="entry name" value="Ald_DH/histidinol_DH"/>
</dbReference>
<feature type="domain" description="Aldehyde dehydrogenase" evidence="6">
    <location>
        <begin position="36"/>
        <end position="497"/>
    </location>
</feature>
<accession>A0A975PAI4</accession>